<dbReference type="EC" id="5.3.1.1" evidence="7 8"/>
<comment type="function">
    <text evidence="7">Involved in the gluconeogenesis. Catalyzes stereospecifically the conversion of dihydroxyacetone phosphate (DHAP) to D-glyceraldehyde-3-phosphate (G3P).</text>
</comment>
<feature type="binding site" evidence="7">
    <location>
        <position position="214"/>
    </location>
    <ligand>
        <name>substrate</name>
    </ligand>
</feature>
<dbReference type="PROSITE" id="PS00171">
    <property type="entry name" value="TIM_1"/>
    <property type="match status" value="1"/>
</dbReference>
<dbReference type="GO" id="GO:0005829">
    <property type="term" value="C:cytosol"/>
    <property type="evidence" value="ECO:0007669"/>
    <property type="project" value="TreeGrafter"/>
</dbReference>
<dbReference type="AlphaFoldDB" id="A0A9D1UB30"/>
<evidence type="ECO:0000256" key="2">
    <source>
        <dbReference type="ARBA" id="ARBA00007422"/>
    </source>
</evidence>
<dbReference type="NCBIfam" id="TIGR00419">
    <property type="entry name" value="tim"/>
    <property type="match status" value="1"/>
</dbReference>
<reference evidence="9" key="1">
    <citation type="journal article" date="2021" name="PeerJ">
        <title>Extensive microbial diversity within the chicken gut microbiome revealed by metagenomics and culture.</title>
        <authorList>
            <person name="Gilroy R."/>
            <person name="Ravi A."/>
            <person name="Getino M."/>
            <person name="Pursley I."/>
            <person name="Horton D.L."/>
            <person name="Alikhan N.F."/>
            <person name="Baker D."/>
            <person name="Gharbi K."/>
            <person name="Hall N."/>
            <person name="Watson M."/>
            <person name="Adriaenssens E.M."/>
            <person name="Foster-Nyarko E."/>
            <person name="Jarju S."/>
            <person name="Secka A."/>
            <person name="Antonio M."/>
            <person name="Oren A."/>
            <person name="Chaudhuri R.R."/>
            <person name="La Ragione R."/>
            <person name="Hildebrand F."/>
            <person name="Pallen M.J."/>
        </authorList>
    </citation>
    <scope>NUCLEOTIDE SEQUENCE</scope>
    <source>
        <strain evidence="9">ChiSxjej5B17-1746</strain>
    </source>
</reference>
<evidence type="ECO:0000256" key="7">
    <source>
        <dbReference type="HAMAP-Rule" id="MF_00147"/>
    </source>
</evidence>
<comment type="pathway">
    <text evidence="7 8">Carbohydrate biosynthesis; gluconeogenesis.</text>
</comment>
<dbReference type="InterPro" id="IPR000652">
    <property type="entry name" value="Triosephosphate_isomerase"/>
</dbReference>
<proteinExistence type="inferred from homology"/>
<dbReference type="GO" id="GO:0046166">
    <property type="term" value="P:glyceraldehyde-3-phosphate biosynthetic process"/>
    <property type="evidence" value="ECO:0007669"/>
    <property type="project" value="TreeGrafter"/>
</dbReference>
<feature type="binding site" evidence="7">
    <location>
        <begin position="235"/>
        <end position="236"/>
    </location>
    <ligand>
        <name>substrate</name>
    </ligand>
</feature>
<dbReference type="EMBL" id="DXGI01000457">
    <property type="protein sequence ID" value="HIW79890.1"/>
    <property type="molecule type" value="Genomic_DNA"/>
</dbReference>
<evidence type="ECO:0000256" key="5">
    <source>
        <dbReference type="ARBA" id="ARBA00023152"/>
    </source>
</evidence>
<dbReference type="HAMAP" id="MF_00147_B">
    <property type="entry name" value="TIM_B"/>
    <property type="match status" value="1"/>
</dbReference>
<dbReference type="GO" id="GO:0004807">
    <property type="term" value="F:triose-phosphate isomerase activity"/>
    <property type="evidence" value="ECO:0007669"/>
    <property type="project" value="UniProtKB-UniRule"/>
</dbReference>
<dbReference type="InterPro" id="IPR013785">
    <property type="entry name" value="Aldolase_TIM"/>
</dbReference>
<protein>
    <recommendedName>
        <fullName evidence="7 8">Triosephosphate isomerase</fullName>
        <shortName evidence="7">TIM</shortName>
        <shortName evidence="7">TPI</shortName>
        <ecNumber evidence="7 8">5.3.1.1</ecNumber>
    </recommendedName>
    <alternativeName>
        <fullName evidence="7">Triose-phosphate isomerase</fullName>
    </alternativeName>
</protein>
<dbReference type="PROSITE" id="PS51440">
    <property type="entry name" value="TIM_2"/>
    <property type="match status" value="1"/>
</dbReference>
<evidence type="ECO:0000256" key="4">
    <source>
        <dbReference type="ARBA" id="ARBA00022490"/>
    </source>
</evidence>
<feature type="active site" description="Electrophile" evidence="7">
    <location>
        <position position="96"/>
    </location>
</feature>
<comment type="caution">
    <text evidence="9">The sequence shown here is derived from an EMBL/GenBank/DDBJ whole genome shotgun (WGS) entry which is preliminary data.</text>
</comment>
<keyword evidence="3 7" id="KW-0312">Gluconeogenesis</keyword>
<dbReference type="SUPFAM" id="SSF51351">
    <property type="entry name" value="Triosephosphate isomerase (TIM)"/>
    <property type="match status" value="1"/>
</dbReference>
<dbReference type="Pfam" id="PF00121">
    <property type="entry name" value="TIM"/>
    <property type="match status" value="1"/>
</dbReference>
<evidence type="ECO:0000313" key="10">
    <source>
        <dbReference type="Proteomes" id="UP000824264"/>
    </source>
</evidence>
<organism evidence="9 10">
    <name type="scientific">Candidatus Bilophila faecipullorum</name>
    <dbReference type="NCBI Taxonomy" id="2838482"/>
    <lineage>
        <taxon>Bacteria</taxon>
        <taxon>Pseudomonadati</taxon>
        <taxon>Thermodesulfobacteriota</taxon>
        <taxon>Desulfovibrionia</taxon>
        <taxon>Desulfovibrionales</taxon>
        <taxon>Desulfovibrionaceae</taxon>
        <taxon>Bilophila</taxon>
    </lineage>
</organism>
<dbReference type="InterPro" id="IPR022896">
    <property type="entry name" value="TrioseP_Isoase_bac/euk"/>
</dbReference>
<gene>
    <name evidence="7 9" type="primary">tpiA</name>
    <name evidence="9" type="ORF">H9874_12225</name>
</gene>
<dbReference type="Proteomes" id="UP000824264">
    <property type="component" value="Unassembled WGS sequence"/>
</dbReference>
<name>A0A9D1UB30_9BACT</name>
<keyword evidence="5 7" id="KW-0324">Glycolysis</keyword>
<dbReference type="GO" id="GO:0006096">
    <property type="term" value="P:glycolytic process"/>
    <property type="evidence" value="ECO:0007669"/>
    <property type="project" value="UniProtKB-UniRule"/>
</dbReference>
<comment type="similarity">
    <text evidence="2 7 8">Belongs to the triosephosphate isomerase family.</text>
</comment>
<comment type="subunit">
    <text evidence="7 8">Homodimer.</text>
</comment>
<evidence type="ECO:0000256" key="6">
    <source>
        <dbReference type="ARBA" id="ARBA00023235"/>
    </source>
</evidence>
<feature type="binding site" evidence="7">
    <location>
        <position position="175"/>
    </location>
    <ligand>
        <name>substrate</name>
    </ligand>
</feature>
<evidence type="ECO:0000313" key="9">
    <source>
        <dbReference type="EMBL" id="HIW79890.1"/>
    </source>
</evidence>
<dbReference type="FunFam" id="3.20.20.70:FF:000016">
    <property type="entry name" value="Triosephosphate isomerase"/>
    <property type="match status" value="1"/>
</dbReference>
<keyword evidence="6 7" id="KW-0413">Isomerase</keyword>
<dbReference type="InterPro" id="IPR020861">
    <property type="entry name" value="Triosephosphate_isomerase_AS"/>
</dbReference>
<feature type="binding site" evidence="7">
    <location>
        <begin position="8"/>
        <end position="10"/>
    </location>
    <ligand>
        <name>substrate</name>
    </ligand>
</feature>
<sequence length="253" mass="26657">MRTLVAANWKMNKTRAEARSTAHELATLLGGAPDNRDVVVFAPFTSLEATKEGLNGAPGLFLGAQDVYPANEGAFTGEISPTMLKDAGCAWVLTGHSERRHVIGESPELVGKKTAFALEQGLSVILCIGETLAQRRAGKLDSLLWLQLEKGLAGLGKDADFSRLAVAYEPVWAIGTGQTASNEDICMVHTLVRELLSSLLGSDGIGIRILYGGSVKPSNAKSILTIDNVNGLLVGGASLQAQSFADIVRADLA</sequence>
<dbReference type="Gene3D" id="3.20.20.70">
    <property type="entry name" value="Aldolase class I"/>
    <property type="match status" value="1"/>
</dbReference>
<dbReference type="PANTHER" id="PTHR21139:SF42">
    <property type="entry name" value="TRIOSEPHOSPHATE ISOMERASE"/>
    <property type="match status" value="1"/>
</dbReference>
<dbReference type="GO" id="GO:0019563">
    <property type="term" value="P:glycerol catabolic process"/>
    <property type="evidence" value="ECO:0007669"/>
    <property type="project" value="TreeGrafter"/>
</dbReference>
<evidence type="ECO:0000256" key="1">
    <source>
        <dbReference type="ARBA" id="ARBA00004680"/>
    </source>
</evidence>
<dbReference type="CDD" id="cd00311">
    <property type="entry name" value="TIM"/>
    <property type="match status" value="1"/>
</dbReference>
<comment type="subcellular location">
    <subcellularLocation>
        <location evidence="7 8">Cytoplasm</location>
    </subcellularLocation>
</comment>
<feature type="active site" description="Proton acceptor" evidence="7">
    <location>
        <position position="169"/>
    </location>
</feature>
<evidence type="ECO:0000256" key="8">
    <source>
        <dbReference type="RuleBase" id="RU363013"/>
    </source>
</evidence>
<reference evidence="9" key="2">
    <citation type="submission" date="2021-04" db="EMBL/GenBank/DDBJ databases">
        <authorList>
            <person name="Gilroy R."/>
        </authorList>
    </citation>
    <scope>NUCLEOTIDE SEQUENCE</scope>
    <source>
        <strain evidence="9">ChiSxjej5B17-1746</strain>
    </source>
</reference>
<keyword evidence="4 7" id="KW-0963">Cytoplasm</keyword>
<dbReference type="PANTHER" id="PTHR21139">
    <property type="entry name" value="TRIOSEPHOSPHATE ISOMERASE"/>
    <property type="match status" value="1"/>
</dbReference>
<dbReference type="GO" id="GO:0006094">
    <property type="term" value="P:gluconeogenesis"/>
    <property type="evidence" value="ECO:0007669"/>
    <property type="project" value="UniProtKB-UniRule"/>
</dbReference>
<comment type="catalytic activity">
    <reaction evidence="7 8">
        <text>D-glyceraldehyde 3-phosphate = dihydroxyacetone phosphate</text>
        <dbReference type="Rhea" id="RHEA:18585"/>
        <dbReference type="ChEBI" id="CHEBI:57642"/>
        <dbReference type="ChEBI" id="CHEBI:59776"/>
        <dbReference type="EC" id="5.3.1.1"/>
    </reaction>
</comment>
<accession>A0A9D1UB30</accession>
<dbReference type="InterPro" id="IPR035990">
    <property type="entry name" value="TIM_sf"/>
</dbReference>
<evidence type="ECO:0000256" key="3">
    <source>
        <dbReference type="ARBA" id="ARBA00022432"/>
    </source>
</evidence>
<comment type="pathway">
    <text evidence="1 7 8">Carbohydrate degradation; glycolysis; D-glyceraldehyde 3-phosphate from glycerone phosphate: step 1/1.</text>
</comment>